<protein>
    <recommendedName>
        <fullName evidence="3">Acyl carrier protein</fullName>
    </recommendedName>
</protein>
<dbReference type="SUPFAM" id="SSF47336">
    <property type="entry name" value="ACP-like"/>
    <property type="match status" value="1"/>
</dbReference>
<accession>A0ABR5HFC6</accession>
<dbReference type="EMBL" id="JTHG01000059">
    <property type="protein sequence ID" value="KMO25273.1"/>
    <property type="molecule type" value="Genomic_DNA"/>
</dbReference>
<dbReference type="InterPro" id="IPR036736">
    <property type="entry name" value="ACP-like_sf"/>
</dbReference>
<sequence length="107" mass="11227">MSKTSSPDASTSGPAGPERAYIEGGVAAAIRKVKPSLAATDFERGTRFDDLEISSLELITIVFEIEDFFDIRIVDRNLDDLHSYGHACDVVGRLLAAGSASGAGPAA</sequence>
<evidence type="ECO:0000313" key="1">
    <source>
        <dbReference type="EMBL" id="KMO25273.1"/>
    </source>
</evidence>
<dbReference type="RefSeq" id="WP_048425586.1">
    <property type="nucleotide sequence ID" value="NZ_JTHF01000007.1"/>
</dbReference>
<proteinExistence type="predicted"/>
<keyword evidence="2" id="KW-1185">Reference proteome</keyword>
<evidence type="ECO:0008006" key="3">
    <source>
        <dbReference type="Google" id="ProtNLM"/>
    </source>
</evidence>
<dbReference type="Proteomes" id="UP000036471">
    <property type="component" value="Unassembled WGS sequence"/>
</dbReference>
<gene>
    <name evidence="1" type="ORF">QR79_08495</name>
</gene>
<evidence type="ECO:0000313" key="2">
    <source>
        <dbReference type="Proteomes" id="UP000036471"/>
    </source>
</evidence>
<dbReference type="Gene3D" id="1.10.1200.10">
    <property type="entry name" value="ACP-like"/>
    <property type="match status" value="1"/>
</dbReference>
<comment type="caution">
    <text evidence="1">The sequence shown here is derived from an EMBL/GenBank/DDBJ whole genome shotgun (WGS) entry which is preliminary data.</text>
</comment>
<reference evidence="1 2" key="1">
    <citation type="submission" date="2014-11" db="EMBL/GenBank/DDBJ databases">
        <title>Comparative genomics of Methylobacterium species.</title>
        <authorList>
            <person name="Chaudhry V."/>
            <person name="Patil P.B."/>
        </authorList>
    </citation>
    <scope>NUCLEOTIDE SEQUENCE [LARGE SCALE GENOMIC DNA]</scope>
    <source>
        <strain evidence="1 2">SE3.6</strain>
    </source>
</reference>
<organism evidence="1 2">
    <name type="scientific">Methylobacterium indicum</name>
    <dbReference type="NCBI Taxonomy" id="1775910"/>
    <lineage>
        <taxon>Bacteria</taxon>
        <taxon>Pseudomonadati</taxon>
        <taxon>Pseudomonadota</taxon>
        <taxon>Alphaproteobacteria</taxon>
        <taxon>Hyphomicrobiales</taxon>
        <taxon>Methylobacteriaceae</taxon>
        <taxon>Methylobacterium</taxon>
    </lineage>
</organism>
<name>A0ABR5HFC6_9HYPH</name>